<dbReference type="SUPFAM" id="SSF53850">
    <property type="entry name" value="Periplasmic binding protein-like II"/>
    <property type="match status" value="1"/>
</dbReference>
<proteinExistence type="predicted"/>
<feature type="signal peptide" evidence="1">
    <location>
        <begin position="1"/>
        <end position="22"/>
    </location>
</feature>
<protein>
    <submittedName>
        <fullName evidence="2">Transporter substrate-binding domain-containing protein</fullName>
    </submittedName>
</protein>
<keyword evidence="1" id="KW-0732">Signal</keyword>
<feature type="chain" id="PRO_5045792641" evidence="1">
    <location>
        <begin position="23"/>
        <end position="249"/>
    </location>
</feature>
<comment type="caution">
    <text evidence="2">The sequence shown here is derived from an EMBL/GenBank/DDBJ whole genome shotgun (WGS) entry which is preliminary data.</text>
</comment>
<organism evidence="2 3">
    <name type="scientific">Undibacterium flavidum</name>
    <dbReference type="NCBI Taxonomy" id="2762297"/>
    <lineage>
        <taxon>Bacteria</taxon>
        <taxon>Pseudomonadati</taxon>
        <taxon>Pseudomonadota</taxon>
        <taxon>Betaproteobacteria</taxon>
        <taxon>Burkholderiales</taxon>
        <taxon>Oxalobacteraceae</taxon>
        <taxon>Undibacterium</taxon>
    </lineage>
</organism>
<name>A0ABR6YGN9_9BURK</name>
<sequence>MAKLRFLGLSLLLSLMTLNAYATTVIKVYTYHLKPPFVVREATRNGLYFDAIDYFNKRSTQYQFELHYLPRRRLDLMVNAGTLDGLVIGVNPLWFNDKQEHKYLWTGTLLHDVDEVISTNEKAFEYTGLESLTGLRVGLVLGYYYFGVSEMAVAGKLMRDDASSEDHNFKKLLADRIDVAIISRSNHDFVMKHQPELVGKFYISSKPHDQYERRIMIPLSMTKVHKALAAIVSQMHSDPVWKERIASYR</sequence>
<evidence type="ECO:0000313" key="2">
    <source>
        <dbReference type="EMBL" id="MBC3875751.1"/>
    </source>
</evidence>
<evidence type="ECO:0000256" key="1">
    <source>
        <dbReference type="SAM" id="SignalP"/>
    </source>
</evidence>
<accession>A0ABR6YGN9</accession>
<gene>
    <name evidence="2" type="ORF">H8K55_19340</name>
</gene>
<keyword evidence="3" id="KW-1185">Reference proteome</keyword>
<dbReference type="Proteomes" id="UP000624279">
    <property type="component" value="Unassembled WGS sequence"/>
</dbReference>
<evidence type="ECO:0000313" key="3">
    <source>
        <dbReference type="Proteomes" id="UP000624279"/>
    </source>
</evidence>
<dbReference type="Gene3D" id="3.40.190.10">
    <property type="entry name" value="Periplasmic binding protein-like II"/>
    <property type="match status" value="2"/>
</dbReference>
<reference evidence="2 3" key="1">
    <citation type="submission" date="2020-08" db="EMBL/GenBank/DDBJ databases">
        <title>Novel species isolated from subtropical streams in China.</title>
        <authorList>
            <person name="Lu H."/>
        </authorList>
    </citation>
    <scope>NUCLEOTIDE SEQUENCE [LARGE SCALE GENOMIC DNA]</scope>
    <source>
        <strain evidence="2 3">LX15W</strain>
    </source>
</reference>
<dbReference type="EMBL" id="JACOGA010000023">
    <property type="protein sequence ID" value="MBC3875751.1"/>
    <property type="molecule type" value="Genomic_DNA"/>
</dbReference>
<dbReference type="RefSeq" id="WP_186943716.1">
    <property type="nucleotide sequence ID" value="NZ_JACOGA010000023.1"/>
</dbReference>